<reference evidence="3 4" key="2">
    <citation type="submission" date="2024-07" db="EMBL/GenBank/DDBJ databases">
        <authorList>
            <person name="Akdeniz Z."/>
        </authorList>
    </citation>
    <scope>NUCLEOTIDE SEQUENCE [LARGE SCALE GENOMIC DNA]</scope>
</reference>
<dbReference type="Proteomes" id="UP001642409">
    <property type="component" value="Unassembled WGS sequence"/>
</dbReference>
<organism evidence="2">
    <name type="scientific">Hexamita inflata</name>
    <dbReference type="NCBI Taxonomy" id="28002"/>
    <lineage>
        <taxon>Eukaryota</taxon>
        <taxon>Metamonada</taxon>
        <taxon>Diplomonadida</taxon>
        <taxon>Hexamitidae</taxon>
        <taxon>Hexamitinae</taxon>
        <taxon>Hexamita</taxon>
    </lineage>
</organism>
<gene>
    <name evidence="3" type="ORF">HINF_LOCUS52887</name>
    <name evidence="2" type="ORF">HINF_LOCUS64635</name>
</gene>
<reference evidence="2" key="1">
    <citation type="submission" date="2023-06" db="EMBL/GenBank/DDBJ databases">
        <authorList>
            <person name="Kurt Z."/>
        </authorList>
    </citation>
    <scope>NUCLEOTIDE SEQUENCE</scope>
</reference>
<sequence length="354" mass="42532">MVNINKQYQKQFIQQQRTKYKISKQLNPRKKLIHHRQYTPKLGICKNKYTKKDPGYLIKLMKQYIKGNHHQAMPIQRNNLPCKPKEITSKEKLRSENQFLKIKLANQLKLVRQQLSQGPAGSKTSCCKQFQLQQHFWLIKEPGIIPYHHQHQYQLHKVHKWSGSVQNNPSRRKRKINHRKTLRNLRPRENSKRTRERNRRNHRMLGREVMLLKIVFLIDLNLNFRAITKQEQYKKYLKLIKMSHYLYYFHSVIFNHAIYPQSLSEYILAYQPTHEKQLPSSFETQVQHLPQFEQTPASCKIWQICQRFKPDALFFSIVISVFQALFIELILLIQVYNELDDDVKSVLSESITNF</sequence>
<name>A0AA86UYD0_9EUKA</name>
<dbReference type="EMBL" id="CAXDID020000266">
    <property type="protein sequence ID" value="CAL6067153.1"/>
    <property type="molecule type" value="Genomic_DNA"/>
</dbReference>
<proteinExistence type="predicted"/>
<comment type="caution">
    <text evidence="2">The sequence shown here is derived from an EMBL/GenBank/DDBJ whole genome shotgun (WGS) entry which is preliminary data.</text>
</comment>
<protein>
    <submittedName>
        <fullName evidence="3">Hypothetical_protein</fullName>
    </submittedName>
</protein>
<evidence type="ECO:0000313" key="2">
    <source>
        <dbReference type="EMBL" id="CAI9976990.1"/>
    </source>
</evidence>
<keyword evidence="4" id="KW-1185">Reference proteome</keyword>
<dbReference type="AlphaFoldDB" id="A0AA86UYD0"/>
<evidence type="ECO:0000313" key="4">
    <source>
        <dbReference type="Proteomes" id="UP001642409"/>
    </source>
</evidence>
<feature type="transmembrane region" description="Helical" evidence="1">
    <location>
        <begin position="312"/>
        <end position="336"/>
    </location>
</feature>
<evidence type="ECO:0000313" key="3">
    <source>
        <dbReference type="EMBL" id="CAL6067153.1"/>
    </source>
</evidence>
<accession>A0AA86UYD0</accession>
<evidence type="ECO:0000256" key="1">
    <source>
        <dbReference type="SAM" id="Phobius"/>
    </source>
</evidence>
<keyword evidence="1" id="KW-0472">Membrane</keyword>
<dbReference type="EMBL" id="CATOUU010001176">
    <property type="protein sequence ID" value="CAI9976990.1"/>
    <property type="molecule type" value="Genomic_DNA"/>
</dbReference>
<keyword evidence="1" id="KW-0812">Transmembrane</keyword>
<keyword evidence="1" id="KW-1133">Transmembrane helix</keyword>